<keyword evidence="3" id="KW-1185">Reference proteome</keyword>
<dbReference type="GO" id="GO:0004553">
    <property type="term" value="F:hydrolase activity, hydrolyzing O-glycosyl compounds"/>
    <property type="evidence" value="ECO:0007669"/>
    <property type="project" value="UniProtKB-ARBA"/>
</dbReference>
<evidence type="ECO:0000313" key="2">
    <source>
        <dbReference type="EMBL" id="MBT1698318.1"/>
    </source>
</evidence>
<sequence length="232" mass="26127">MNLKPLFVIALMAAPSLFYAQQVPKGYKLVYEEDFEKGSATQQFRFTQPSKWISSAGKTGKALEFTGISDYQPPFRSPHTIGLIGNTMAGSFVLEADLLQTGKEYGHRDMCVVFGFTDPSHFYYSHIATKMDDNAHQIMLVNEAPRKKISTFTTEGVDWGNSEWQHIRIERDLDQGSIKVFFNGKLIQEASDKTFGKGYIGFGSFDDSGKIDNIRIWAKDSEKKGATFFEAK</sequence>
<gene>
    <name evidence="2" type="ORF">KK083_15615</name>
</gene>
<name>A0AAP2GNS3_9BACT</name>
<reference evidence="2 3" key="1">
    <citation type="submission" date="2021-05" db="EMBL/GenBank/DDBJ databases">
        <title>A Polyphasic approach of four new species of the genus Ohtaekwangia: Ohtaekwangia histidinii sp. nov., Ohtaekwangia cretensis sp. nov., Ohtaekwangia indiensis sp. nov., Ohtaekwangia reichenbachii sp. nov. from diverse environment.</title>
        <authorList>
            <person name="Octaviana S."/>
        </authorList>
    </citation>
    <scope>NUCLEOTIDE SEQUENCE [LARGE SCALE GENOMIC DNA]</scope>
    <source>
        <strain evidence="2 3">PWU4</strain>
    </source>
</reference>
<dbReference type="SUPFAM" id="SSF49899">
    <property type="entry name" value="Concanavalin A-like lectins/glucanases"/>
    <property type="match status" value="1"/>
</dbReference>
<feature type="signal peptide" evidence="1">
    <location>
        <begin position="1"/>
        <end position="20"/>
    </location>
</feature>
<keyword evidence="1" id="KW-0732">Signal</keyword>
<dbReference type="RefSeq" id="WP_254164353.1">
    <property type="nucleotide sequence ID" value="NZ_JAHESF010000014.1"/>
</dbReference>
<dbReference type="EMBL" id="JAHESF010000014">
    <property type="protein sequence ID" value="MBT1698318.1"/>
    <property type="molecule type" value="Genomic_DNA"/>
</dbReference>
<evidence type="ECO:0000256" key="1">
    <source>
        <dbReference type="SAM" id="SignalP"/>
    </source>
</evidence>
<dbReference type="Proteomes" id="UP001319200">
    <property type="component" value="Unassembled WGS sequence"/>
</dbReference>
<dbReference type="AlphaFoldDB" id="A0AAP2GNS3"/>
<feature type="chain" id="PRO_5042993897" description="LamG domain-containing protein" evidence="1">
    <location>
        <begin position="21"/>
        <end position="232"/>
    </location>
</feature>
<evidence type="ECO:0008006" key="4">
    <source>
        <dbReference type="Google" id="ProtNLM"/>
    </source>
</evidence>
<dbReference type="Gene3D" id="2.60.120.560">
    <property type="entry name" value="Exo-inulinase, domain 1"/>
    <property type="match status" value="1"/>
</dbReference>
<accession>A0AAP2GNS3</accession>
<organism evidence="2 3">
    <name type="scientific">Chryseosolibacter histidini</name>
    <dbReference type="NCBI Taxonomy" id="2782349"/>
    <lineage>
        <taxon>Bacteria</taxon>
        <taxon>Pseudomonadati</taxon>
        <taxon>Bacteroidota</taxon>
        <taxon>Cytophagia</taxon>
        <taxon>Cytophagales</taxon>
        <taxon>Chryseotaleaceae</taxon>
        <taxon>Chryseosolibacter</taxon>
    </lineage>
</organism>
<protein>
    <recommendedName>
        <fullName evidence="4">LamG domain-containing protein</fullName>
    </recommendedName>
</protein>
<dbReference type="GO" id="GO:0005975">
    <property type="term" value="P:carbohydrate metabolic process"/>
    <property type="evidence" value="ECO:0007669"/>
    <property type="project" value="UniProtKB-ARBA"/>
</dbReference>
<dbReference type="InterPro" id="IPR013320">
    <property type="entry name" value="ConA-like_dom_sf"/>
</dbReference>
<comment type="caution">
    <text evidence="2">The sequence shown here is derived from an EMBL/GenBank/DDBJ whole genome shotgun (WGS) entry which is preliminary data.</text>
</comment>
<proteinExistence type="predicted"/>
<evidence type="ECO:0000313" key="3">
    <source>
        <dbReference type="Proteomes" id="UP001319200"/>
    </source>
</evidence>